<feature type="region of interest" description="Disordered" evidence="1">
    <location>
        <begin position="138"/>
        <end position="161"/>
    </location>
</feature>
<gene>
    <name evidence="2" type="ORF">N7492_000576</name>
</gene>
<keyword evidence="3" id="KW-1185">Reference proteome</keyword>
<organism evidence="2 3">
    <name type="scientific">Penicillium capsulatum</name>
    <dbReference type="NCBI Taxonomy" id="69766"/>
    <lineage>
        <taxon>Eukaryota</taxon>
        <taxon>Fungi</taxon>
        <taxon>Dikarya</taxon>
        <taxon>Ascomycota</taxon>
        <taxon>Pezizomycotina</taxon>
        <taxon>Eurotiomycetes</taxon>
        <taxon>Eurotiomycetidae</taxon>
        <taxon>Eurotiales</taxon>
        <taxon>Aspergillaceae</taxon>
        <taxon>Penicillium</taxon>
    </lineage>
</organism>
<comment type="caution">
    <text evidence="2">The sequence shown here is derived from an EMBL/GenBank/DDBJ whole genome shotgun (WGS) entry which is preliminary data.</text>
</comment>
<reference evidence="2" key="2">
    <citation type="journal article" date="2023" name="IMA Fungus">
        <title>Comparative genomic study of the Penicillium genus elucidates a diverse pangenome and 15 lateral gene transfer events.</title>
        <authorList>
            <person name="Petersen C."/>
            <person name="Sorensen T."/>
            <person name="Nielsen M.R."/>
            <person name="Sondergaard T.E."/>
            <person name="Sorensen J.L."/>
            <person name="Fitzpatrick D.A."/>
            <person name="Frisvad J.C."/>
            <person name="Nielsen K.L."/>
        </authorList>
    </citation>
    <scope>NUCLEOTIDE SEQUENCE</scope>
    <source>
        <strain evidence="2">IBT 21917</strain>
    </source>
</reference>
<dbReference type="AlphaFoldDB" id="A0A9W9IQP4"/>
<accession>A0A9W9IQP4</accession>
<reference evidence="2" key="1">
    <citation type="submission" date="2022-11" db="EMBL/GenBank/DDBJ databases">
        <authorList>
            <person name="Petersen C."/>
        </authorList>
    </citation>
    <scope>NUCLEOTIDE SEQUENCE</scope>
    <source>
        <strain evidence="2">IBT 21917</strain>
    </source>
</reference>
<proteinExistence type="predicted"/>
<evidence type="ECO:0000313" key="3">
    <source>
        <dbReference type="Proteomes" id="UP001146351"/>
    </source>
</evidence>
<dbReference type="EMBL" id="JAPQKO010000001">
    <property type="protein sequence ID" value="KAJ5182960.1"/>
    <property type="molecule type" value="Genomic_DNA"/>
</dbReference>
<feature type="compositionally biased region" description="Acidic residues" evidence="1">
    <location>
        <begin position="149"/>
        <end position="161"/>
    </location>
</feature>
<protein>
    <submittedName>
        <fullName evidence="2">Uncharacterized protein</fullName>
    </submittedName>
</protein>
<sequence>MLTTKLANEINTFTLFYGAFTYADQCYIDESMVRAMQVIHAVRTIDTILLDFAFSGFYSPVIFCTDEAFKYVRTEGQKKFFQNTHDPEQREVKGKAGTPKGLCDDYPTRGLMMYPTTGEMADWMLLCPALLNQWLGIHSDPDPGPDSNSDSDWDSESDLDLDPPVHRRYISQYRELGLADLIDRHLDEIMTLTPEGTLGHELTHSAQIFTLDPNIEQIMGDLKQEDLFQQLQQSGHIFNLLSTNEQGQLINTYVPLNDIEIHPGNPAYEFDKVTELARVSKDRPLGMVRNAETLAWHAGAAYLNKCKWTLDGYCQSPVGV</sequence>
<evidence type="ECO:0000256" key="1">
    <source>
        <dbReference type="SAM" id="MobiDB-lite"/>
    </source>
</evidence>
<name>A0A9W9IQP4_9EURO</name>
<dbReference type="Proteomes" id="UP001146351">
    <property type="component" value="Unassembled WGS sequence"/>
</dbReference>
<evidence type="ECO:0000313" key="2">
    <source>
        <dbReference type="EMBL" id="KAJ5182960.1"/>
    </source>
</evidence>